<comment type="subcellular location">
    <subcellularLocation>
        <location evidence="1">Cell membrane</location>
        <topology evidence="1">Multi-pass membrane protein</topology>
    </subcellularLocation>
</comment>
<name>A0A2S5J203_9MICC</name>
<keyword evidence="3" id="KW-0328">Glycosyltransferase</keyword>
<evidence type="ECO:0000256" key="7">
    <source>
        <dbReference type="ARBA" id="ARBA00023136"/>
    </source>
</evidence>
<dbReference type="EMBL" id="PRKW01000001">
    <property type="protein sequence ID" value="PPB50780.1"/>
    <property type="molecule type" value="Genomic_DNA"/>
</dbReference>
<feature type="transmembrane region" description="Helical" evidence="8">
    <location>
        <begin position="233"/>
        <end position="251"/>
    </location>
</feature>
<evidence type="ECO:0000256" key="4">
    <source>
        <dbReference type="ARBA" id="ARBA00022679"/>
    </source>
</evidence>
<evidence type="ECO:0000259" key="9">
    <source>
        <dbReference type="Pfam" id="PF13231"/>
    </source>
</evidence>
<evidence type="ECO:0000256" key="8">
    <source>
        <dbReference type="SAM" id="Phobius"/>
    </source>
</evidence>
<feature type="domain" description="Glycosyltransferase RgtA/B/C/D-like" evidence="9">
    <location>
        <begin position="32"/>
        <end position="168"/>
    </location>
</feature>
<feature type="transmembrane region" description="Helical" evidence="8">
    <location>
        <begin position="74"/>
        <end position="91"/>
    </location>
</feature>
<feature type="transmembrane region" description="Helical" evidence="8">
    <location>
        <begin position="258"/>
        <end position="280"/>
    </location>
</feature>
<feature type="transmembrane region" description="Helical" evidence="8">
    <location>
        <begin position="286"/>
        <end position="306"/>
    </location>
</feature>
<feature type="transmembrane region" description="Helical" evidence="8">
    <location>
        <begin position="17"/>
        <end position="35"/>
    </location>
</feature>
<keyword evidence="7 8" id="KW-0472">Membrane</keyword>
<dbReference type="AlphaFoldDB" id="A0A2S5J203"/>
<dbReference type="Pfam" id="PF13231">
    <property type="entry name" value="PMT_2"/>
    <property type="match status" value="1"/>
</dbReference>
<comment type="caution">
    <text evidence="10">The sequence shown here is derived from an EMBL/GenBank/DDBJ whole genome shotgun (WGS) entry which is preliminary data.</text>
</comment>
<keyword evidence="2" id="KW-1003">Cell membrane</keyword>
<dbReference type="InterPro" id="IPR038731">
    <property type="entry name" value="RgtA/B/C-like"/>
</dbReference>
<evidence type="ECO:0000256" key="3">
    <source>
        <dbReference type="ARBA" id="ARBA00022676"/>
    </source>
</evidence>
<dbReference type="PANTHER" id="PTHR33908:SF3">
    <property type="entry name" value="UNDECAPRENYL PHOSPHATE-ALPHA-4-AMINO-4-DEOXY-L-ARABINOSE ARABINOSYL TRANSFERASE"/>
    <property type="match status" value="1"/>
</dbReference>
<evidence type="ECO:0000256" key="6">
    <source>
        <dbReference type="ARBA" id="ARBA00022989"/>
    </source>
</evidence>
<feature type="transmembrane region" description="Helical" evidence="8">
    <location>
        <begin position="127"/>
        <end position="152"/>
    </location>
</feature>
<accession>A0A2S5J203</accession>
<evidence type="ECO:0000313" key="10">
    <source>
        <dbReference type="EMBL" id="PPB50780.1"/>
    </source>
</evidence>
<evidence type="ECO:0000256" key="1">
    <source>
        <dbReference type="ARBA" id="ARBA00004651"/>
    </source>
</evidence>
<reference evidence="10 11" key="1">
    <citation type="journal article" date="2014" name="Int. J. Syst. Evol. Microbiol.">
        <title>Arthrobacter pityocampae sp. nov., isolated from Thaumetopoea pityocampa (Lep., Thaumetopoeidae).</title>
        <authorList>
            <person name="Ince I.A."/>
            <person name="Demirbag Z."/>
            <person name="Kati H."/>
        </authorList>
    </citation>
    <scope>NUCLEOTIDE SEQUENCE [LARGE SCALE GENOMIC DNA]</scope>
    <source>
        <strain evidence="10 11">Tp2</strain>
    </source>
</reference>
<feature type="transmembrane region" description="Helical" evidence="8">
    <location>
        <begin position="97"/>
        <end position="115"/>
    </location>
</feature>
<dbReference type="GO" id="GO:0016763">
    <property type="term" value="F:pentosyltransferase activity"/>
    <property type="evidence" value="ECO:0007669"/>
    <property type="project" value="TreeGrafter"/>
</dbReference>
<dbReference type="PANTHER" id="PTHR33908">
    <property type="entry name" value="MANNOSYLTRANSFERASE YKCB-RELATED"/>
    <property type="match status" value="1"/>
</dbReference>
<evidence type="ECO:0000256" key="2">
    <source>
        <dbReference type="ARBA" id="ARBA00022475"/>
    </source>
</evidence>
<evidence type="ECO:0000256" key="5">
    <source>
        <dbReference type="ARBA" id="ARBA00022692"/>
    </source>
</evidence>
<feature type="transmembrane region" description="Helical" evidence="8">
    <location>
        <begin position="193"/>
        <end position="213"/>
    </location>
</feature>
<gene>
    <name evidence="10" type="ORF">C4K88_02595</name>
</gene>
<dbReference type="GO" id="GO:0010041">
    <property type="term" value="P:response to iron(III) ion"/>
    <property type="evidence" value="ECO:0007669"/>
    <property type="project" value="TreeGrafter"/>
</dbReference>
<dbReference type="InterPro" id="IPR050297">
    <property type="entry name" value="LipidA_mod_glycosyltrf_83"/>
</dbReference>
<keyword evidence="11" id="KW-1185">Reference proteome</keyword>
<keyword evidence="6 8" id="KW-1133">Transmembrane helix</keyword>
<feature type="transmembrane region" description="Helical" evidence="8">
    <location>
        <begin position="47"/>
        <end position="67"/>
    </location>
</feature>
<keyword evidence="5 8" id="KW-0812">Transmembrane</keyword>
<dbReference type="GO" id="GO:0009103">
    <property type="term" value="P:lipopolysaccharide biosynthetic process"/>
    <property type="evidence" value="ECO:0007669"/>
    <property type="project" value="UniProtKB-ARBA"/>
</dbReference>
<organism evidence="10 11">
    <name type="scientific">Arthrobacter pityocampae</name>
    <dbReference type="NCBI Taxonomy" id="547334"/>
    <lineage>
        <taxon>Bacteria</taxon>
        <taxon>Bacillati</taxon>
        <taxon>Actinomycetota</taxon>
        <taxon>Actinomycetes</taxon>
        <taxon>Micrococcales</taxon>
        <taxon>Micrococcaceae</taxon>
        <taxon>Arthrobacter</taxon>
    </lineage>
</organism>
<dbReference type="Proteomes" id="UP000239297">
    <property type="component" value="Unassembled WGS sequence"/>
</dbReference>
<dbReference type="GO" id="GO:0005886">
    <property type="term" value="C:plasma membrane"/>
    <property type="evidence" value="ECO:0007669"/>
    <property type="project" value="UniProtKB-SubCell"/>
</dbReference>
<feature type="transmembrane region" description="Helical" evidence="8">
    <location>
        <begin position="164"/>
        <end position="186"/>
    </location>
</feature>
<keyword evidence="4" id="KW-0808">Transferase</keyword>
<feature type="transmembrane region" description="Helical" evidence="8">
    <location>
        <begin position="327"/>
        <end position="344"/>
    </location>
</feature>
<sequence length="477" mass="51209">MDEAATVSAIDRSLPDLIRMLGIIDAVHGFYYLLLRGWATLFGVSEVALRLPSLLAVGVAAGLVVAIGRRIGGLAYGLTAATLLVLLPRTQYVATDARSYALALAASVAATYFLVRARELPRRRFWVGYAAAGLLATLLSFYTVLVLVAHAVTVCLDRRLRRSWRPFLAASPAWLVPAACLAAIGAGQQFQIAWIRPIDSGVVAEVALLQFFSDAYLMLDGAISPLPTPGENLTTVGLAVILWGMALVGAIRLRRHFAVKLAVPLLVVPLLCVIGGSLILGSPYYLPRYLTFILPTVPLLAAAAVLRAGEPASGRRPAMASSRERRAAAGVLVAVALLALPSYLGQRTEYGRSPQDDFRFVADTIRDEAEAGDAIALTGDAGLGRIAYQDSFAGLDDITIGKTADEWGRIYDQRFDVDSVEDRILPHDVVWVVYPRGERAPERTLRSLGYGADARFDGTGTSVVRFTREGSAGYSPP</sequence>
<evidence type="ECO:0000313" key="11">
    <source>
        <dbReference type="Proteomes" id="UP000239297"/>
    </source>
</evidence>
<protein>
    <recommendedName>
        <fullName evidence="9">Glycosyltransferase RgtA/B/C/D-like domain-containing protein</fullName>
    </recommendedName>
</protein>
<proteinExistence type="predicted"/>